<protein>
    <submittedName>
        <fullName evidence="1">Uncharacterized protein</fullName>
    </submittedName>
</protein>
<accession>A0A1Y3BSW0</accession>
<sequence length="448" mass="51249">MHQQQQQQSKRRFIIYLMSNHKETADDKRCGSNCPQQNEESMTKQHKQPIGLIQSHEIIGGNDGGRIVNPKEHHLHIQPFDEHHPTGVELEQMIYQNDFNLIHFESKDADRNMLELSLDNDLGHHFHWLLRSPCMILINSFIHLQLDSGHNVISGMKEIFLLNDARLCFDSSSFHARCFSDGKNNNVMKFGGIINLYTKNNLVKQITSIENQRRPEIAAIFHCNNNSCLPRTTTNAAASNVKNIANENHPRSTSSSVDSEGKNEPDYLIYYDDKHQTKPVALVCGKIQPFSPTDSSTATEFNPGQILGMPDTKLELRNDLSNEQNRKDWNYLCKHSSLIRVQFMANVYVHSLQPNKCYFKSMITQPRKFSIIIAGFVGIIGRHHKPDDYYNASKVISGGTRDHLVEITVDEDCLVYIGDHFMFLMAKESRNPAADNVVLKMKFKNKLN</sequence>
<dbReference type="AlphaFoldDB" id="A0A1Y3BSW0"/>
<reference evidence="1 2" key="1">
    <citation type="submission" date="2017-03" db="EMBL/GenBank/DDBJ databases">
        <title>Genome Survey of Euroglyphus maynei.</title>
        <authorList>
            <person name="Arlian L.G."/>
            <person name="Morgan M.S."/>
            <person name="Rider S.D."/>
        </authorList>
    </citation>
    <scope>NUCLEOTIDE SEQUENCE [LARGE SCALE GENOMIC DNA]</scope>
    <source>
        <strain evidence="1">Arlian Lab</strain>
        <tissue evidence="1">Whole body</tissue>
    </source>
</reference>
<organism evidence="1 2">
    <name type="scientific">Euroglyphus maynei</name>
    <name type="common">Mayne's house dust mite</name>
    <dbReference type="NCBI Taxonomy" id="6958"/>
    <lineage>
        <taxon>Eukaryota</taxon>
        <taxon>Metazoa</taxon>
        <taxon>Ecdysozoa</taxon>
        <taxon>Arthropoda</taxon>
        <taxon>Chelicerata</taxon>
        <taxon>Arachnida</taxon>
        <taxon>Acari</taxon>
        <taxon>Acariformes</taxon>
        <taxon>Sarcoptiformes</taxon>
        <taxon>Astigmata</taxon>
        <taxon>Psoroptidia</taxon>
        <taxon>Analgoidea</taxon>
        <taxon>Pyroglyphidae</taxon>
        <taxon>Pyroglyphinae</taxon>
        <taxon>Euroglyphus</taxon>
    </lineage>
</organism>
<dbReference type="Proteomes" id="UP000194236">
    <property type="component" value="Unassembled WGS sequence"/>
</dbReference>
<keyword evidence="2" id="KW-1185">Reference proteome</keyword>
<gene>
    <name evidence="1" type="ORF">BLA29_003335</name>
</gene>
<evidence type="ECO:0000313" key="1">
    <source>
        <dbReference type="EMBL" id="OTF83048.1"/>
    </source>
</evidence>
<comment type="caution">
    <text evidence="1">The sequence shown here is derived from an EMBL/GenBank/DDBJ whole genome shotgun (WGS) entry which is preliminary data.</text>
</comment>
<dbReference type="OrthoDB" id="6504326at2759"/>
<dbReference type="EMBL" id="MUJZ01005426">
    <property type="protein sequence ID" value="OTF83048.1"/>
    <property type="molecule type" value="Genomic_DNA"/>
</dbReference>
<evidence type="ECO:0000313" key="2">
    <source>
        <dbReference type="Proteomes" id="UP000194236"/>
    </source>
</evidence>
<proteinExistence type="predicted"/>
<name>A0A1Y3BSW0_EURMA</name>